<dbReference type="InterPro" id="IPR036684">
    <property type="entry name" value="Ca_lectin_sf"/>
</dbReference>
<dbReference type="EMBL" id="JABCKI010005714">
    <property type="protein sequence ID" value="KAG5639728.1"/>
    <property type="molecule type" value="Genomic_DNA"/>
</dbReference>
<reference evidence="1" key="1">
    <citation type="submission" date="2021-02" db="EMBL/GenBank/DDBJ databases">
        <authorList>
            <person name="Nieuwenhuis M."/>
            <person name="Van De Peppel L.J.J."/>
        </authorList>
    </citation>
    <scope>NUCLEOTIDE SEQUENCE</scope>
    <source>
        <strain evidence="1">D49</strain>
    </source>
</reference>
<proteinExistence type="predicted"/>
<organism evidence="1 2">
    <name type="scientific">Sphagnurus paluster</name>
    <dbReference type="NCBI Taxonomy" id="117069"/>
    <lineage>
        <taxon>Eukaryota</taxon>
        <taxon>Fungi</taxon>
        <taxon>Dikarya</taxon>
        <taxon>Basidiomycota</taxon>
        <taxon>Agaricomycotina</taxon>
        <taxon>Agaricomycetes</taxon>
        <taxon>Agaricomycetidae</taxon>
        <taxon>Agaricales</taxon>
        <taxon>Tricholomatineae</taxon>
        <taxon>Lyophyllaceae</taxon>
        <taxon>Sphagnurus</taxon>
    </lineage>
</organism>
<dbReference type="Gene3D" id="2.60.120.400">
    <property type="entry name" value="Calcium-mediated lectin"/>
    <property type="match status" value="1"/>
</dbReference>
<dbReference type="OrthoDB" id="2832228at2759"/>
<name>A0A9P7FX31_9AGAR</name>
<dbReference type="Proteomes" id="UP000717328">
    <property type="component" value="Unassembled WGS sequence"/>
</dbReference>
<comment type="caution">
    <text evidence="1">The sequence shown here is derived from an EMBL/GenBank/DDBJ whole genome shotgun (WGS) entry which is preliminary data.</text>
</comment>
<protein>
    <submittedName>
        <fullName evidence="1">Uncharacterized protein</fullName>
    </submittedName>
</protein>
<accession>A0A9P7FX31</accession>
<gene>
    <name evidence="1" type="ORF">H0H81_000008</name>
</gene>
<evidence type="ECO:0000313" key="1">
    <source>
        <dbReference type="EMBL" id="KAG5639728.1"/>
    </source>
</evidence>
<evidence type="ECO:0000313" key="2">
    <source>
        <dbReference type="Proteomes" id="UP000717328"/>
    </source>
</evidence>
<dbReference type="AlphaFoldDB" id="A0A9P7FX31"/>
<reference evidence="1" key="2">
    <citation type="submission" date="2021-10" db="EMBL/GenBank/DDBJ databases">
        <title>Phylogenomics reveals ancestral predisposition of the termite-cultivated fungus Termitomyces towards a domesticated lifestyle.</title>
        <authorList>
            <person name="Auxier B."/>
            <person name="Grum-Grzhimaylo A."/>
            <person name="Cardenas M.E."/>
            <person name="Lodge J.D."/>
            <person name="Laessoe T."/>
            <person name="Pedersen O."/>
            <person name="Smith M.E."/>
            <person name="Kuyper T.W."/>
            <person name="Franco-Molano E.A."/>
            <person name="Baroni T.J."/>
            <person name="Aanen D.K."/>
        </authorList>
    </citation>
    <scope>NUCLEOTIDE SEQUENCE</scope>
    <source>
        <strain evidence="1">D49</strain>
    </source>
</reference>
<sequence>MAQESNAAQPVLSFGPSTEVLTIHVVIEHSEKPGGKFSPSKVIDPVTVRKEPDAYSPLTIIVSTILSEDNVDDDYNDCIVTILQYK</sequence>
<keyword evidence="2" id="KW-1185">Reference proteome</keyword>